<keyword evidence="4 7" id="KW-0689">Ribosomal protein</keyword>
<reference evidence="9" key="1">
    <citation type="submission" date="2017-09" db="EMBL/GenBank/DDBJ databases">
        <title>Depth-based differentiation of microbial function through sediment-hosted aquifers and enrichment of novel symbionts in the deep terrestrial subsurface.</title>
        <authorList>
            <person name="Probst A.J."/>
            <person name="Ladd B."/>
            <person name="Jarett J.K."/>
            <person name="Geller-Mcgrath D.E."/>
            <person name="Sieber C.M.K."/>
            <person name="Emerson J.B."/>
            <person name="Anantharaman K."/>
            <person name="Thomas B.C."/>
            <person name="Malmstrom R."/>
            <person name="Stieglmeier M."/>
            <person name="Klingl A."/>
            <person name="Woyke T."/>
            <person name="Ryan C.M."/>
            <person name="Banfield J.F."/>
        </authorList>
    </citation>
    <scope>NUCLEOTIDE SEQUENCE [LARGE SCALE GENOMIC DNA]</scope>
</reference>
<evidence type="ECO:0000256" key="2">
    <source>
        <dbReference type="ARBA" id="ARBA00022730"/>
    </source>
</evidence>
<evidence type="ECO:0000256" key="5">
    <source>
        <dbReference type="ARBA" id="ARBA00023274"/>
    </source>
</evidence>
<dbReference type="Pfam" id="PF01197">
    <property type="entry name" value="Ribosomal_L31"/>
    <property type="match status" value="1"/>
</dbReference>
<proteinExistence type="inferred from homology"/>
<evidence type="ECO:0000313" key="9">
    <source>
        <dbReference type="Proteomes" id="UP000229307"/>
    </source>
</evidence>
<dbReference type="GO" id="GO:0046872">
    <property type="term" value="F:metal ion binding"/>
    <property type="evidence" value="ECO:0007669"/>
    <property type="project" value="UniProtKB-KW"/>
</dbReference>
<keyword evidence="7" id="KW-0862">Zinc</keyword>
<comment type="subunit">
    <text evidence="7">Part of the 50S ribosomal subunit.</text>
</comment>
<dbReference type="GO" id="GO:0019843">
    <property type="term" value="F:rRNA binding"/>
    <property type="evidence" value="ECO:0007669"/>
    <property type="project" value="UniProtKB-KW"/>
</dbReference>
<dbReference type="EMBL" id="PFMR01000105">
    <property type="protein sequence ID" value="PIZ17591.1"/>
    <property type="molecule type" value="Genomic_DNA"/>
</dbReference>
<comment type="caution">
    <text evidence="8">The sequence shown here is derived from an EMBL/GenBank/DDBJ whole genome shotgun (WGS) entry which is preliminary data.</text>
</comment>
<dbReference type="NCBIfam" id="NF001809">
    <property type="entry name" value="PRK00528.1"/>
    <property type="match status" value="1"/>
</dbReference>
<comment type="similarity">
    <text evidence="1 7">Belongs to the bacterial ribosomal protein bL31 family. Type A subfamily.</text>
</comment>
<gene>
    <name evidence="7" type="primary">rpmE</name>
    <name evidence="8" type="ORF">COY52_03965</name>
</gene>
<keyword evidence="2 7" id="KW-0699">rRNA-binding</keyword>
<dbReference type="PROSITE" id="PS01143">
    <property type="entry name" value="RIBOSOMAL_L31"/>
    <property type="match status" value="1"/>
</dbReference>
<dbReference type="InterPro" id="IPR002150">
    <property type="entry name" value="Ribosomal_bL31"/>
</dbReference>
<evidence type="ECO:0000256" key="6">
    <source>
        <dbReference type="ARBA" id="ARBA00035687"/>
    </source>
</evidence>
<keyword evidence="3 7" id="KW-0694">RNA-binding</keyword>
<dbReference type="InterPro" id="IPR034704">
    <property type="entry name" value="Ribosomal_bL28/bL31-like_sf"/>
</dbReference>
<evidence type="ECO:0000256" key="1">
    <source>
        <dbReference type="ARBA" id="ARBA00009296"/>
    </source>
</evidence>
<dbReference type="NCBIfam" id="NF000612">
    <property type="entry name" value="PRK00019.1"/>
    <property type="match status" value="1"/>
</dbReference>
<dbReference type="InterPro" id="IPR027491">
    <property type="entry name" value="Ribosomal_bL31_A"/>
</dbReference>
<dbReference type="PANTHER" id="PTHR33280:SF1">
    <property type="entry name" value="LARGE RIBOSOMAL SUBUNIT PROTEIN BL31C"/>
    <property type="match status" value="1"/>
</dbReference>
<protein>
    <recommendedName>
        <fullName evidence="6 7">Large ribosomal subunit protein bL31</fullName>
    </recommendedName>
</protein>
<dbReference type="PANTHER" id="PTHR33280">
    <property type="entry name" value="50S RIBOSOMAL PROTEIN L31, CHLOROPLASTIC"/>
    <property type="match status" value="1"/>
</dbReference>
<dbReference type="InterPro" id="IPR042105">
    <property type="entry name" value="Ribosomal_bL31_sf"/>
</dbReference>
<dbReference type="GO" id="GO:1990904">
    <property type="term" value="C:ribonucleoprotein complex"/>
    <property type="evidence" value="ECO:0007669"/>
    <property type="project" value="UniProtKB-KW"/>
</dbReference>
<dbReference type="GO" id="GO:0006412">
    <property type="term" value="P:translation"/>
    <property type="evidence" value="ECO:0007669"/>
    <property type="project" value="UniProtKB-UniRule"/>
</dbReference>
<dbReference type="GO" id="GO:0003735">
    <property type="term" value="F:structural constituent of ribosome"/>
    <property type="evidence" value="ECO:0007669"/>
    <property type="project" value="InterPro"/>
</dbReference>
<dbReference type="AlphaFoldDB" id="A0A2M7SDM9"/>
<accession>A0A2M7SDM9</accession>
<evidence type="ECO:0000256" key="3">
    <source>
        <dbReference type="ARBA" id="ARBA00022884"/>
    </source>
</evidence>
<dbReference type="Gene3D" id="4.10.830.30">
    <property type="entry name" value="Ribosomal protein L31"/>
    <property type="match status" value="1"/>
</dbReference>
<dbReference type="GO" id="GO:0005840">
    <property type="term" value="C:ribosome"/>
    <property type="evidence" value="ECO:0007669"/>
    <property type="project" value="UniProtKB-KW"/>
</dbReference>
<sequence>MKTGIHPKYEMTTITCSCGNVLHVRSTKKNVRVEICSKCHPFYTGVQKLVDSAGRVEKFRKKYAKKVVKEPKEKGTAGG</sequence>
<feature type="binding site" evidence="7">
    <location>
        <position position="18"/>
    </location>
    <ligand>
        <name>Zn(2+)</name>
        <dbReference type="ChEBI" id="CHEBI:29105"/>
    </ligand>
</feature>
<feature type="binding site" evidence="7">
    <location>
        <position position="16"/>
    </location>
    <ligand>
        <name>Zn(2+)</name>
        <dbReference type="ChEBI" id="CHEBI:29105"/>
    </ligand>
</feature>
<evidence type="ECO:0000256" key="4">
    <source>
        <dbReference type="ARBA" id="ARBA00022980"/>
    </source>
</evidence>
<dbReference type="NCBIfam" id="TIGR00105">
    <property type="entry name" value="L31"/>
    <property type="match status" value="1"/>
</dbReference>
<feature type="binding site" evidence="7">
    <location>
        <position position="36"/>
    </location>
    <ligand>
        <name>Zn(2+)</name>
        <dbReference type="ChEBI" id="CHEBI:29105"/>
    </ligand>
</feature>
<dbReference type="HAMAP" id="MF_00501">
    <property type="entry name" value="Ribosomal_bL31_1"/>
    <property type="match status" value="1"/>
</dbReference>
<comment type="cofactor">
    <cofactor evidence="7">
        <name>Zn(2+)</name>
        <dbReference type="ChEBI" id="CHEBI:29105"/>
    </cofactor>
    <text evidence="7">Binds 1 zinc ion per subunit.</text>
</comment>
<dbReference type="Proteomes" id="UP000229307">
    <property type="component" value="Unassembled WGS sequence"/>
</dbReference>
<dbReference type="SUPFAM" id="SSF143800">
    <property type="entry name" value="L28p-like"/>
    <property type="match status" value="1"/>
</dbReference>
<organism evidence="8 9">
    <name type="scientific">Candidatus Desantisbacteria bacterium CG_4_10_14_0_8_um_filter_48_22</name>
    <dbReference type="NCBI Taxonomy" id="1974543"/>
    <lineage>
        <taxon>Bacteria</taxon>
        <taxon>Candidatus Desantisiibacteriota</taxon>
    </lineage>
</organism>
<comment type="function">
    <text evidence="7">Binds the 23S rRNA.</text>
</comment>
<evidence type="ECO:0000256" key="7">
    <source>
        <dbReference type="HAMAP-Rule" id="MF_00501"/>
    </source>
</evidence>
<keyword evidence="7" id="KW-0479">Metal-binding</keyword>
<dbReference type="PRINTS" id="PR01249">
    <property type="entry name" value="RIBOSOMALL31"/>
</dbReference>
<keyword evidence="5 7" id="KW-0687">Ribonucleoprotein</keyword>
<feature type="binding site" evidence="7">
    <location>
        <position position="39"/>
    </location>
    <ligand>
        <name>Zn(2+)</name>
        <dbReference type="ChEBI" id="CHEBI:29105"/>
    </ligand>
</feature>
<name>A0A2M7SDM9_9BACT</name>
<evidence type="ECO:0000313" key="8">
    <source>
        <dbReference type="EMBL" id="PIZ17591.1"/>
    </source>
</evidence>